<sequence>MSDILVATSAGGRQCSHFLPLLTSGRSTFKLRLAAHSEDSAAKLRNKYPDAEVVVVDLVSLSECRELVRGASAVFHAGPSIHSREREMGLNMIDAATAESQTPGSRFRHFVLSSVLGTQHRKLMQHDLKSYVEERLMLSPIPWTILQPTNFMDSYPVAKLAAMETPVMERMWSPDVANSVIALRDLAEATAKVLIEGEKHYYAQYPLCSTAPISDSEVVKIIGRQIGRDVRVNKPPFEKGVDFLMNMVFGSKINNAQSGFGILGTEGDLRPDISKDEAERLVLFYNRYGLVGNPNVLRWLLGREPTNVEEWVNIKLAEAKFKPST</sequence>
<dbReference type="Pfam" id="PF05368">
    <property type="entry name" value="NmrA"/>
    <property type="match status" value="1"/>
</dbReference>
<dbReference type="EMBL" id="MWPZ01000007">
    <property type="protein sequence ID" value="TIC93614.1"/>
    <property type="molecule type" value="Genomic_DNA"/>
</dbReference>
<dbReference type="SUPFAM" id="SSF51735">
    <property type="entry name" value="NAD(P)-binding Rossmann-fold domains"/>
    <property type="match status" value="1"/>
</dbReference>
<reference evidence="2 3" key="1">
    <citation type="journal article" date="2019" name="Genome Biol. Evol.">
        <title>Genomic Plasticity Mediated by Transposable Elements in the Plant Pathogenic Fungus Colletotrichum higginsianum.</title>
        <authorList>
            <person name="Tsushima A."/>
            <person name="Gan P."/>
            <person name="Kumakura N."/>
            <person name="Narusaka M."/>
            <person name="Takano Y."/>
            <person name="Narusaka Y."/>
            <person name="Shirasu K."/>
        </authorList>
    </citation>
    <scope>NUCLEOTIDE SEQUENCE [LARGE SCALE GENOMIC DNA]</scope>
    <source>
        <strain evidence="2 3">MAFF305635-RFP</strain>
    </source>
</reference>
<gene>
    <name evidence="2" type="ORF">CH35J_009237</name>
</gene>
<protein>
    <recommendedName>
        <fullName evidence="1">NmrA-like domain-containing protein</fullName>
    </recommendedName>
</protein>
<comment type="caution">
    <text evidence="2">The sequence shown here is derived from an EMBL/GenBank/DDBJ whole genome shotgun (WGS) entry which is preliminary data.</text>
</comment>
<proteinExistence type="predicted"/>
<dbReference type="PANTHER" id="PTHR43162:SF1">
    <property type="entry name" value="PRESTALK A DIFFERENTIATION PROTEIN A"/>
    <property type="match status" value="1"/>
</dbReference>
<dbReference type="InterPro" id="IPR036291">
    <property type="entry name" value="NAD(P)-bd_dom_sf"/>
</dbReference>
<name>A0A4T0VMM8_9PEZI</name>
<dbReference type="InterPro" id="IPR008030">
    <property type="entry name" value="NmrA-like"/>
</dbReference>
<evidence type="ECO:0000313" key="2">
    <source>
        <dbReference type="EMBL" id="TIC93614.1"/>
    </source>
</evidence>
<dbReference type="PANTHER" id="PTHR43162">
    <property type="match status" value="1"/>
</dbReference>
<dbReference type="OrthoDB" id="419598at2759"/>
<accession>A0A4T0VMM8</accession>
<feature type="domain" description="NmrA-like" evidence="1">
    <location>
        <begin position="5"/>
        <end position="274"/>
    </location>
</feature>
<organism evidence="2 3">
    <name type="scientific">Colletotrichum higginsianum</name>
    <dbReference type="NCBI Taxonomy" id="80884"/>
    <lineage>
        <taxon>Eukaryota</taxon>
        <taxon>Fungi</taxon>
        <taxon>Dikarya</taxon>
        <taxon>Ascomycota</taxon>
        <taxon>Pezizomycotina</taxon>
        <taxon>Sordariomycetes</taxon>
        <taxon>Hypocreomycetidae</taxon>
        <taxon>Glomerellales</taxon>
        <taxon>Glomerellaceae</taxon>
        <taxon>Colletotrichum</taxon>
        <taxon>Colletotrichum destructivum species complex</taxon>
    </lineage>
</organism>
<dbReference type="AlphaFoldDB" id="A0A4T0VMM8"/>
<dbReference type="Gene3D" id="3.90.25.10">
    <property type="entry name" value="UDP-galactose 4-epimerase, domain 1"/>
    <property type="match status" value="1"/>
</dbReference>
<dbReference type="InterPro" id="IPR051604">
    <property type="entry name" value="Ergot_Alk_Oxidoreductase"/>
</dbReference>
<dbReference type="Proteomes" id="UP000305883">
    <property type="component" value="Unassembled WGS sequence"/>
</dbReference>
<dbReference type="Gene3D" id="3.40.50.720">
    <property type="entry name" value="NAD(P)-binding Rossmann-like Domain"/>
    <property type="match status" value="1"/>
</dbReference>
<evidence type="ECO:0000313" key="3">
    <source>
        <dbReference type="Proteomes" id="UP000305883"/>
    </source>
</evidence>
<evidence type="ECO:0000259" key="1">
    <source>
        <dbReference type="Pfam" id="PF05368"/>
    </source>
</evidence>